<dbReference type="InterPro" id="IPR036116">
    <property type="entry name" value="FN3_sf"/>
</dbReference>
<feature type="domain" description="Fibronectin type-III" evidence="1">
    <location>
        <begin position="144"/>
        <end position="243"/>
    </location>
</feature>
<proteinExistence type="predicted"/>
<dbReference type="AlphaFoldDB" id="A0A0R3WY93"/>
<sequence length="320" mass="36033">LDIRIHDPGPNKGGFDGFEVFRKNIGGLNAHNSWQSVVNLTDEVREYEMEGIEPSSKYAVTVRGFVLPDSFSMMADPLIFETMEAGLFPFTLPLAYSYVISATHAHVIHFTYQQLRNAIRKLAALLTPFDVYTHLSYICADGSVPRNVQLQAIDPYTLRMAWDPPKQSYGVITGYTIEWIVDAVLQEYINLTSINFYDFTNVKPGQSIAVSVCAHNQPNTLVQLDYVGTRSDLLRITMPTLKGLFFFLCQSNPCHYHETTIVGGKIESSAWNNLNVVGRLHSDYEPICPFLEKTLSALLLMSLCPLCCRHAQTDLRGHLF</sequence>
<dbReference type="InterPro" id="IPR013783">
    <property type="entry name" value="Ig-like_fold"/>
</dbReference>
<dbReference type="SUPFAM" id="SSF49265">
    <property type="entry name" value="Fibronectin type III"/>
    <property type="match status" value="1"/>
</dbReference>
<dbReference type="Gene3D" id="2.60.40.10">
    <property type="entry name" value="Immunoglobulins"/>
    <property type="match status" value="1"/>
</dbReference>
<protein>
    <submittedName>
        <fullName evidence="2">Fibronectin type-III domain-containing protein</fullName>
    </submittedName>
</protein>
<evidence type="ECO:0000313" key="2">
    <source>
        <dbReference type="WBParaSite" id="TTAC_0000573301-mRNA-1"/>
    </source>
</evidence>
<dbReference type="STRING" id="6205.A0A0R3WY93"/>
<name>A0A0R3WY93_HYDTA</name>
<dbReference type="CDD" id="cd00063">
    <property type="entry name" value="FN3"/>
    <property type="match status" value="1"/>
</dbReference>
<dbReference type="WBParaSite" id="TTAC_0000573301-mRNA-1">
    <property type="protein sequence ID" value="TTAC_0000573301-mRNA-1"/>
    <property type="gene ID" value="TTAC_0000573301"/>
</dbReference>
<organism evidence="2">
    <name type="scientific">Hydatigena taeniaeformis</name>
    <name type="common">Feline tapeworm</name>
    <name type="synonym">Taenia taeniaeformis</name>
    <dbReference type="NCBI Taxonomy" id="6205"/>
    <lineage>
        <taxon>Eukaryota</taxon>
        <taxon>Metazoa</taxon>
        <taxon>Spiralia</taxon>
        <taxon>Lophotrochozoa</taxon>
        <taxon>Platyhelminthes</taxon>
        <taxon>Cestoda</taxon>
        <taxon>Eucestoda</taxon>
        <taxon>Cyclophyllidea</taxon>
        <taxon>Taeniidae</taxon>
        <taxon>Hydatigera</taxon>
    </lineage>
</organism>
<dbReference type="Pfam" id="PF00041">
    <property type="entry name" value="fn3"/>
    <property type="match status" value="1"/>
</dbReference>
<dbReference type="InterPro" id="IPR003961">
    <property type="entry name" value="FN3_dom"/>
</dbReference>
<accession>A0A0R3WY93</accession>
<dbReference type="PROSITE" id="PS50853">
    <property type="entry name" value="FN3"/>
    <property type="match status" value="1"/>
</dbReference>
<reference evidence="2" key="1">
    <citation type="submission" date="2017-02" db="UniProtKB">
        <authorList>
            <consortium name="WormBaseParasite"/>
        </authorList>
    </citation>
    <scope>IDENTIFICATION</scope>
</reference>
<evidence type="ECO:0000259" key="1">
    <source>
        <dbReference type="PROSITE" id="PS50853"/>
    </source>
</evidence>
<dbReference type="SMART" id="SM00060">
    <property type="entry name" value="FN3"/>
    <property type="match status" value="1"/>
</dbReference>